<name>A0ABW2ZWC3_9ACTN</name>
<dbReference type="EMBL" id="JBHTHM010000064">
    <property type="protein sequence ID" value="MFD0782946.1"/>
    <property type="molecule type" value="Genomic_DNA"/>
</dbReference>
<organism evidence="3 4">
    <name type="scientific">Micromonospora azadirachtae</name>
    <dbReference type="NCBI Taxonomy" id="1970735"/>
    <lineage>
        <taxon>Bacteria</taxon>
        <taxon>Bacillati</taxon>
        <taxon>Actinomycetota</taxon>
        <taxon>Actinomycetes</taxon>
        <taxon>Micromonosporales</taxon>
        <taxon>Micromonosporaceae</taxon>
        <taxon>Micromonospora</taxon>
    </lineage>
</organism>
<protein>
    <submittedName>
        <fullName evidence="3">Tyrosine-type recombinase/integrase</fullName>
    </submittedName>
</protein>
<evidence type="ECO:0000259" key="2">
    <source>
        <dbReference type="PROSITE" id="PS51898"/>
    </source>
</evidence>
<evidence type="ECO:0000313" key="4">
    <source>
        <dbReference type="Proteomes" id="UP001597053"/>
    </source>
</evidence>
<keyword evidence="1" id="KW-0233">DNA recombination</keyword>
<proteinExistence type="predicted"/>
<dbReference type="InterPro" id="IPR013762">
    <property type="entry name" value="Integrase-like_cat_sf"/>
</dbReference>
<dbReference type="Proteomes" id="UP001597053">
    <property type="component" value="Unassembled WGS sequence"/>
</dbReference>
<evidence type="ECO:0000256" key="1">
    <source>
        <dbReference type="ARBA" id="ARBA00023172"/>
    </source>
</evidence>
<accession>A0ABW2ZWC3</accession>
<dbReference type="PROSITE" id="PS51898">
    <property type="entry name" value="TYR_RECOMBINASE"/>
    <property type="match status" value="1"/>
</dbReference>
<evidence type="ECO:0000313" key="3">
    <source>
        <dbReference type="EMBL" id="MFD0782946.1"/>
    </source>
</evidence>
<dbReference type="Gene3D" id="1.10.443.10">
    <property type="entry name" value="Intergrase catalytic core"/>
    <property type="match status" value="1"/>
</dbReference>
<dbReference type="SUPFAM" id="SSF56349">
    <property type="entry name" value="DNA breaking-rejoining enzymes"/>
    <property type="match status" value="1"/>
</dbReference>
<sequence length="73" mass="8365">MAHAAGIRMPRMHCHMLRHTFVTTMLDAGVSLRDVQIAARHADPRTTMRYDRARKNVDRHPNYILAAYMTSGT</sequence>
<dbReference type="InterPro" id="IPR011010">
    <property type="entry name" value="DNA_brk_join_enz"/>
</dbReference>
<reference evidence="4" key="1">
    <citation type="journal article" date="2019" name="Int. J. Syst. Evol. Microbiol.">
        <title>The Global Catalogue of Microorganisms (GCM) 10K type strain sequencing project: providing services to taxonomists for standard genome sequencing and annotation.</title>
        <authorList>
            <consortium name="The Broad Institute Genomics Platform"/>
            <consortium name="The Broad Institute Genome Sequencing Center for Infectious Disease"/>
            <person name="Wu L."/>
            <person name="Ma J."/>
        </authorList>
    </citation>
    <scope>NUCLEOTIDE SEQUENCE [LARGE SCALE GENOMIC DNA]</scope>
    <source>
        <strain evidence="4">JCM 32148</strain>
    </source>
</reference>
<feature type="domain" description="Tyr recombinase" evidence="2">
    <location>
        <begin position="1"/>
        <end position="69"/>
    </location>
</feature>
<keyword evidence="4" id="KW-1185">Reference proteome</keyword>
<dbReference type="Pfam" id="PF00589">
    <property type="entry name" value="Phage_integrase"/>
    <property type="match status" value="1"/>
</dbReference>
<gene>
    <name evidence="3" type="ORF">ACFQZ8_03250</name>
</gene>
<comment type="caution">
    <text evidence="3">The sequence shown here is derived from an EMBL/GenBank/DDBJ whole genome shotgun (WGS) entry which is preliminary data.</text>
</comment>
<dbReference type="InterPro" id="IPR002104">
    <property type="entry name" value="Integrase_catalytic"/>
</dbReference>